<accession>A0AAW2UHD3</accession>
<gene>
    <name evidence="1" type="ORF">Slati_3486700</name>
</gene>
<protein>
    <submittedName>
        <fullName evidence="1">Uncharacterized protein</fullName>
    </submittedName>
</protein>
<reference evidence="1" key="1">
    <citation type="submission" date="2020-06" db="EMBL/GenBank/DDBJ databases">
        <authorList>
            <person name="Li T."/>
            <person name="Hu X."/>
            <person name="Zhang T."/>
            <person name="Song X."/>
            <person name="Zhang H."/>
            <person name="Dai N."/>
            <person name="Sheng W."/>
            <person name="Hou X."/>
            <person name="Wei L."/>
        </authorList>
    </citation>
    <scope>NUCLEOTIDE SEQUENCE</scope>
    <source>
        <strain evidence="1">KEN1</strain>
        <tissue evidence="1">Leaf</tissue>
    </source>
</reference>
<name>A0AAW2UHD3_9LAMI</name>
<sequence>MEAATDHDNISLRVASFSCYLDTAKENLVHRVSAQEAPIIFNSGKTKPPTPSSAAFSYSKGSKIVLGSTRFLISTPQERTLCSTSRPGRFKTPAFSFSHEIPQMAGDQRFLELISTST</sequence>
<evidence type="ECO:0000313" key="1">
    <source>
        <dbReference type="EMBL" id="KAL0416548.1"/>
    </source>
</evidence>
<organism evidence="1">
    <name type="scientific">Sesamum latifolium</name>
    <dbReference type="NCBI Taxonomy" id="2727402"/>
    <lineage>
        <taxon>Eukaryota</taxon>
        <taxon>Viridiplantae</taxon>
        <taxon>Streptophyta</taxon>
        <taxon>Embryophyta</taxon>
        <taxon>Tracheophyta</taxon>
        <taxon>Spermatophyta</taxon>
        <taxon>Magnoliopsida</taxon>
        <taxon>eudicotyledons</taxon>
        <taxon>Gunneridae</taxon>
        <taxon>Pentapetalae</taxon>
        <taxon>asterids</taxon>
        <taxon>lamiids</taxon>
        <taxon>Lamiales</taxon>
        <taxon>Pedaliaceae</taxon>
        <taxon>Sesamum</taxon>
    </lineage>
</organism>
<proteinExistence type="predicted"/>
<comment type="caution">
    <text evidence="1">The sequence shown here is derived from an EMBL/GenBank/DDBJ whole genome shotgun (WGS) entry which is preliminary data.</text>
</comment>
<reference evidence="1" key="2">
    <citation type="journal article" date="2024" name="Plant">
        <title>Genomic evolution and insights into agronomic trait innovations of Sesamum species.</title>
        <authorList>
            <person name="Miao H."/>
            <person name="Wang L."/>
            <person name="Qu L."/>
            <person name="Liu H."/>
            <person name="Sun Y."/>
            <person name="Le M."/>
            <person name="Wang Q."/>
            <person name="Wei S."/>
            <person name="Zheng Y."/>
            <person name="Lin W."/>
            <person name="Duan Y."/>
            <person name="Cao H."/>
            <person name="Xiong S."/>
            <person name="Wang X."/>
            <person name="Wei L."/>
            <person name="Li C."/>
            <person name="Ma Q."/>
            <person name="Ju M."/>
            <person name="Zhao R."/>
            <person name="Li G."/>
            <person name="Mu C."/>
            <person name="Tian Q."/>
            <person name="Mei H."/>
            <person name="Zhang T."/>
            <person name="Gao T."/>
            <person name="Zhang H."/>
        </authorList>
    </citation>
    <scope>NUCLEOTIDE SEQUENCE</scope>
    <source>
        <strain evidence="1">KEN1</strain>
    </source>
</reference>
<dbReference type="AlphaFoldDB" id="A0AAW2UHD3"/>
<dbReference type="EMBL" id="JACGWN010000012">
    <property type="protein sequence ID" value="KAL0416548.1"/>
    <property type="molecule type" value="Genomic_DNA"/>
</dbReference>